<sequence length="90" mass="10862">MKRLINSLFLFVVVLLLGGCAYYYPYGYDSSNYPDNYGFIAPFYYHSPHGYYSNYPYPYPYEYYDYYPSNRLYLGESPEGFRERHFEPGE</sequence>
<keyword evidence="1" id="KW-0449">Lipoprotein</keyword>
<dbReference type="PROSITE" id="PS51257">
    <property type="entry name" value="PROKAR_LIPOPROTEIN"/>
    <property type="match status" value="1"/>
</dbReference>
<accession>A0A2U3QEM0</accession>
<keyword evidence="2" id="KW-1185">Reference proteome</keyword>
<dbReference type="EMBL" id="OUUY01000031">
    <property type="protein sequence ID" value="SPP99867.1"/>
    <property type="molecule type" value="Genomic_DNA"/>
</dbReference>
<proteinExistence type="predicted"/>
<protein>
    <submittedName>
        <fullName evidence="1">Lipoprotein</fullName>
    </submittedName>
</protein>
<organism evidence="1 2">
    <name type="scientific">Candidatus Sulfobium mesophilum</name>
    <dbReference type="NCBI Taxonomy" id="2016548"/>
    <lineage>
        <taxon>Bacteria</taxon>
        <taxon>Pseudomonadati</taxon>
        <taxon>Nitrospirota</taxon>
        <taxon>Nitrospiria</taxon>
        <taxon>Nitrospirales</taxon>
        <taxon>Nitrospiraceae</taxon>
        <taxon>Candidatus Sulfobium</taxon>
    </lineage>
</organism>
<name>A0A2U3QEM0_9BACT</name>
<dbReference type="AlphaFoldDB" id="A0A2U3QEM0"/>
<evidence type="ECO:0000313" key="1">
    <source>
        <dbReference type="EMBL" id="SPP99867.1"/>
    </source>
</evidence>
<gene>
    <name evidence="1" type="ORF">NBG4_1260002</name>
</gene>
<reference evidence="2" key="1">
    <citation type="submission" date="2018-03" db="EMBL/GenBank/DDBJ databases">
        <authorList>
            <person name="Zecchin S."/>
        </authorList>
    </citation>
    <scope>NUCLEOTIDE SEQUENCE [LARGE SCALE GENOMIC DNA]</scope>
</reference>
<evidence type="ECO:0000313" key="2">
    <source>
        <dbReference type="Proteomes" id="UP000245125"/>
    </source>
</evidence>
<dbReference type="Proteomes" id="UP000245125">
    <property type="component" value="Unassembled WGS sequence"/>
</dbReference>